<dbReference type="Gene3D" id="1.20.120.530">
    <property type="entry name" value="GntR ligand-binding domain-like"/>
    <property type="match status" value="1"/>
</dbReference>
<dbReference type="KEGG" id="rdi:CMV14_19390"/>
<evidence type="ECO:0000256" key="1">
    <source>
        <dbReference type="ARBA" id="ARBA00023015"/>
    </source>
</evidence>
<dbReference type="InterPro" id="IPR036390">
    <property type="entry name" value="WH_DNA-bd_sf"/>
</dbReference>
<dbReference type="GO" id="GO:0003700">
    <property type="term" value="F:DNA-binding transcription factor activity"/>
    <property type="evidence" value="ECO:0007669"/>
    <property type="project" value="InterPro"/>
</dbReference>
<dbReference type="OrthoDB" id="8680240at2"/>
<dbReference type="SMART" id="SM00345">
    <property type="entry name" value="HTH_GNTR"/>
    <property type="match status" value="1"/>
</dbReference>
<dbReference type="AlphaFoldDB" id="A0A2A4FVQ7"/>
<organism evidence="5 6">
    <name type="scientific">Rhizorhabdus dicambivorans</name>
    <dbReference type="NCBI Taxonomy" id="1850238"/>
    <lineage>
        <taxon>Bacteria</taxon>
        <taxon>Pseudomonadati</taxon>
        <taxon>Pseudomonadota</taxon>
        <taxon>Alphaproteobacteria</taxon>
        <taxon>Sphingomonadales</taxon>
        <taxon>Sphingomonadaceae</taxon>
        <taxon>Rhizorhabdus</taxon>
    </lineage>
</organism>
<dbReference type="Gene3D" id="1.10.10.10">
    <property type="entry name" value="Winged helix-like DNA-binding domain superfamily/Winged helix DNA-binding domain"/>
    <property type="match status" value="1"/>
</dbReference>
<accession>A0A2A4FVQ7</accession>
<dbReference type="Proteomes" id="UP000218934">
    <property type="component" value="Unassembled WGS sequence"/>
</dbReference>
<dbReference type="InterPro" id="IPR036388">
    <property type="entry name" value="WH-like_DNA-bd_sf"/>
</dbReference>
<comment type="caution">
    <text evidence="5">The sequence shown here is derived from an EMBL/GenBank/DDBJ whole genome shotgun (WGS) entry which is preliminary data.</text>
</comment>
<dbReference type="SUPFAM" id="SSF46785">
    <property type="entry name" value="Winged helix' DNA-binding domain"/>
    <property type="match status" value="1"/>
</dbReference>
<dbReference type="InterPro" id="IPR008920">
    <property type="entry name" value="TF_FadR/GntR_C"/>
</dbReference>
<dbReference type="SMART" id="SM00895">
    <property type="entry name" value="FCD"/>
    <property type="match status" value="1"/>
</dbReference>
<keyword evidence="1" id="KW-0805">Transcription regulation</keyword>
<evidence type="ECO:0000256" key="3">
    <source>
        <dbReference type="ARBA" id="ARBA00023163"/>
    </source>
</evidence>
<feature type="domain" description="HTH gntR-type" evidence="4">
    <location>
        <begin position="4"/>
        <end position="71"/>
    </location>
</feature>
<name>A0A2A4FVQ7_9SPHN</name>
<dbReference type="InterPro" id="IPR000524">
    <property type="entry name" value="Tscrpt_reg_HTH_GntR"/>
</dbReference>
<dbReference type="RefSeq" id="WP_066961396.1">
    <property type="nucleotide sequence ID" value="NZ_CP023449.1"/>
</dbReference>
<dbReference type="PROSITE" id="PS50949">
    <property type="entry name" value="HTH_GNTR"/>
    <property type="match status" value="1"/>
</dbReference>
<evidence type="ECO:0000256" key="2">
    <source>
        <dbReference type="ARBA" id="ARBA00023125"/>
    </source>
</evidence>
<gene>
    <name evidence="5" type="ORF">COO09_13725</name>
</gene>
<dbReference type="InterPro" id="IPR011711">
    <property type="entry name" value="GntR_C"/>
</dbReference>
<dbReference type="PANTHER" id="PTHR43537:SF20">
    <property type="entry name" value="HTH-TYPE TRANSCRIPTIONAL REPRESSOR GLAR"/>
    <property type="match status" value="1"/>
</dbReference>
<protein>
    <submittedName>
        <fullName evidence="5">GntR family transcriptional regulator</fullName>
    </submittedName>
</protein>
<sequence>MDVVTLTDRVEGYLRTAIIEGELAPFSPLRMSTLTKKFGAGATPVREALSRLLPEGLVELSANKGFRVRGVSREDLLDIVAARTAVETEALRLSIAHGDDRWESGVVAAHYRFQKQMQVNNYRPTWAQLEAVHDELHRSMFAACGSVRLLALADQLMMQHNRYQRLLSLFTYRSQNVPPKSVMGAIGEIMASPEHAAEELVDADDGLRMVHDDLIREVLKRDSDAAIATLRDHLYIIVEEFDANSFWSTQKFGTKVAP</sequence>
<evidence type="ECO:0000259" key="4">
    <source>
        <dbReference type="PROSITE" id="PS50949"/>
    </source>
</evidence>
<dbReference type="Pfam" id="PF00392">
    <property type="entry name" value="GntR"/>
    <property type="match status" value="1"/>
</dbReference>
<proteinExistence type="predicted"/>
<evidence type="ECO:0000313" key="5">
    <source>
        <dbReference type="EMBL" id="PCE41810.1"/>
    </source>
</evidence>
<reference evidence="5 6" key="1">
    <citation type="submission" date="2017-09" db="EMBL/GenBank/DDBJ databases">
        <title>The Catabolism of 3,6-Dichlorosalicylic acid is Initiated by the Cytochrome P450 Monooxygenase DsmABC in Rhizorhabdus dicambivorans Ndbn-20.</title>
        <authorList>
            <person name="Na L."/>
        </authorList>
    </citation>
    <scope>NUCLEOTIDE SEQUENCE [LARGE SCALE GENOMIC DNA]</scope>
    <source>
        <strain evidence="5 6">Ndbn-20m</strain>
    </source>
</reference>
<dbReference type="EMBL" id="NWUF01000012">
    <property type="protein sequence ID" value="PCE41810.1"/>
    <property type="molecule type" value="Genomic_DNA"/>
</dbReference>
<dbReference type="PANTHER" id="PTHR43537">
    <property type="entry name" value="TRANSCRIPTIONAL REGULATOR, GNTR FAMILY"/>
    <property type="match status" value="1"/>
</dbReference>
<keyword evidence="2" id="KW-0238">DNA-binding</keyword>
<evidence type="ECO:0000313" key="6">
    <source>
        <dbReference type="Proteomes" id="UP000218934"/>
    </source>
</evidence>
<dbReference type="GO" id="GO:0003677">
    <property type="term" value="F:DNA binding"/>
    <property type="evidence" value="ECO:0007669"/>
    <property type="project" value="UniProtKB-KW"/>
</dbReference>
<keyword evidence="6" id="KW-1185">Reference proteome</keyword>
<keyword evidence="3" id="KW-0804">Transcription</keyword>
<dbReference type="SUPFAM" id="SSF48008">
    <property type="entry name" value="GntR ligand-binding domain-like"/>
    <property type="match status" value="1"/>
</dbReference>
<dbReference type="Pfam" id="PF07729">
    <property type="entry name" value="FCD"/>
    <property type="match status" value="1"/>
</dbReference>